<dbReference type="InterPro" id="IPR010982">
    <property type="entry name" value="Lambda_DNA-bd_dom_sf"/>
</dbReference>
<protein>
    <recommendedName>
        <fullName evidence="1">HTH cro/C1-type domain-containing protein</fullName>
    </recommendedName>
</protein>
<reference evidence="2 3" key="1">
    <citation type="submission" date="2021-05" db="EMBL/GenBank/DDBJ databases">
        <title>A Polyphasic approach of four new species of the genus Ohtaekwangia: Ohtaekwangia histidinii sp. nov., Ohtaekwangia cretensis sp. nov., Ohtaekwangia indiensis sp. nov., Ohtaekwangia reichenbachii sp. nov. from diverse environment.</title>
        <authorList>
            <person name="Octaviana S."/>
        </authorList>
    </citation>
    <scope>NUCLEOTIDE SEQUENCE [LARGE SCALE GENOMIC DNA]</scope>
    <source>
        <strain evidence="2 3">PWU37</strain>
    </source>
</reference>
<dbReference type="SUPFAM" id="SSF47413">
    <property type="entry name" value="lambda repressor-like DNA-binding domains"/>
    <property type="match status" value="1"/>
</dbReference>
<dbReference type="EMBL" id="JAHESC010000041">
    <property type="protein sequence ID" value="MBT1689425.1"/>
    <property type="molecule type" value="Genomic_DNA"/>
</dbReference>
<feature type="domain" description="HTH cro/C1-type" evidence="1">
    <location>
        <begin position="32"/>
        <end position="87"/>
    </location>
</feature>
<organism evidence="2 3">
    <name type="scientific">Dawidia soli</name>
    <dbReference type="NCBI Taxonomy" id="2782352"/>
    <lineage>
        <taxon>Bacteria</taxon>
        <taxon>Pseudomonadati</taxon>
        <taxon>Bacteroidota</taxon>
        <taxon>Cytophagia</taxon>
        <taxon>Cytophagales</taxon>
        <taxon>Chryseotaleaceae</taxon>
        <taxon>Dawidia</taxon>
    </lineage>
</organism>
<dbReference type="InterPro" id="IPR001387">
    <property type="entry name" value="Cro/C1-type_HTH"/>
</dbReference>
<dbReference type="GO" id="GO:0003677">
    <property type="term" value="F:DNA binding"/>
    <property type="evidence" value="ECO:0007669"/>
    <property type="project" value="InterPro"/>
</dbReference>
<dbReference type="Gene3D" id="1.10.260.40">
    <property type="entry name" value="lambda repressor-like DNA-binding domains"/>
    <property type="match status" value="1"/>
</dbReference>
<dbReference type="RefSeq" id="WP_254092648.1">
    <property type="nucleotide sequence ID" value="NZ_JAHESC010000041.1"/>
</dbReference>
<dbReference type="PROSITE" id="PS50943">
    <property type="entry name" value="HTH_CROC1"/>
    <property type="match status" value="1"/>
</dbReference>
<name>A0AAP2DEV2_9BACT</name>
<dbReference type="Proteomes" id="UP001319180">
    <property type="component" value="Unassembled WGS sequence"/>
</dbReference>
<proteinExistence type="predicted"/>
<gene>
    <name evidence="2" type="ORF">KK078_22865</name>
</gene>
<evidence type="ECO:0000259" key="1">
    <source>
        <dbReference type="PROSITE" id="PS50943"/>
    </source>
</evidence>
<accession>A0AAP2DEV2</accession>
<sequence length="111" mass="12946">MPNHKNKDTEVTTPEAEKHILRQLSEPVSRVFIAMRKEKGYTSYESFAFDVDFPRAQYWRVETGRHNLTLRTLARLLAIHDVPVVQFLRHVIAEHEAMYPPSKMAGRPSKE</sequence>
<evidence type="ECO:0000313" key="2">
    <source>
        <dbReference type="EMBL" id="MBT1689425.1"/>
    </source>
</evidence>
<dbReference type="AlphaFoldDB" id="A0AAP2DEV2"/>
<keyword evidence="3" id="KW-1185">Reference proteome</keyword>
<evidence type="ECO:0000313" key="3">
    <source>
        <dbReference type="Proteomes" id="UP001319180"/>
    </source>
</evidence>
<comment type="caution">
    <text evidence="2">The sequence shown here is derived from an EMBL/GenBank/DDBJ whole genome shotgun (WGS) entry which is preliminary data.</text>
</comment>